<dbReference type="GO" id="GO:0046872">
    <property type="term" value="F:metal ion binding"/>
    <property type="evidence" value="ECO:0007669"/>
    <property type="project" value="UniProtKB-KW"/>
</dbReference>
<dbReference type="GO" id="GO:0008237">
    <property type="term" value="F:metallopeptidase activity"/>
    <property type="evidence" value="ECO:0007669"/>
    <property type="project" value="UniProtKB-KW"/>
</dbReference>
<dbReference type="RefSeq" id="WP_104549210.1">
    <property type="nucleotide sequence ID" value="NZ_CP168173.1"/>
</dbReference>
<dbReference type="Pfam" id="PF09436">
    <property type="entry name" value="DUF2016"/>
    <property type="match status" value="1"/>
</dbReference>
<reference evidence="8" key="2">
    <citation type="submission" date="2022-08" db="EMBL/GenBank/DDBJ databases">
        <authorList>
            <person name="Iruegas-Bocardo F."/>
            <person name="Weisberg A.J."/>
            <person name="Riutta E.R."/>
            <person name="Kilday K."/>
            <person name="Bonkowski J.C."/>
            <person name="Creswell T."/>
            <person name="Daughtrey M.L."/>
            <person name="Rane K."/>
            <person name="Grunwald N.J."/>
            <person name="Chang J.H."/>
            <person name="Putnam M.L."/>
        </authorList>
    </citation>
    <scope>NUCLEOTIDE SEQUENCE</scope>
    <source>
        <strain evidence="8">22-338</strain>
    </source>
</reference>
<keyword evidence="3" id="KW-0378">Hydrolase</keyword>
<feature type="domain" description="DUF2016" evidence="6">
    <location>
        <begin position="2"/>
        <end position="73"/>
    </location>
</feature>
<keyword evidence="4" id="KW-0862">Zinc</keyword>
<name>A0A9X4BSE6_9XANT</name>
<evidence type="ECO:0000256" key="5">
    <source>
        <dbReference type="ARBA" id="ARBA00023049"/>
    </source>
</evidence>
<comment type="caution">
    <text evidence="8">The sequence shown here is derived from an EMBL/GenBank/DDBJ whole genome shotgun (WGS) entry which is preliminary data.</text>
</comment>
<dbReference type="InterPro" id="IPR022499">
    <property type="entry name" value="PRTRC_protein-A"/>
</dbReference>
<keyword evidence="2" id="KW-0479">Metal-binding</keyword>
<evidence type="ECO:0000259" key="6">
    <source>
        <dbReference type="Pfam" id="PF09436"/>
    </source>
</evidence>
<evidence type="ECO:0000313" key="8">
    <source>
        <dbReference type="EMBL" id="MDC8638748.1"/>
    </source>
</evidence>
<organism evidence="8 9">
    <name type="scientific">Xanthomonas hortorum pv. hederae</name>
    <dbReference type="NCBI Taxonomy" id="453603"/>
    <lineage>
        <taxon>Bacteria</taxon>
        <taxon>Pseudomonadati</taxon>
        <taxon>Pseudomonadota</taxon>
        <taxon>Gammaproteobacteria</taxon>
        <taxon>Lysobacterales</taxon>
        <taxon>Lysobacteraceae</taxon>
        <taxon>Xanthomonas</taxon>
    </lineage>
</organism>
<dbReference type="InterPro" id="IPR018560">
    <property type="entry name" value="DUF2016"/>
</dbReference>
<proteinExistence type="predicted"/>
<evidence type="ECO:0000256" key="3">
    <source>
        <dbReference type="ARBA" id="ARBA00022801"/>
    </source>
</evidence>
<evidence type="ECO:0000256" key="1">
    <source>
        <dbReference type="ARBA" id="ARBA00022670"/>
    </source>
</evidence>
<keyword evidence="1" id="KW-0645">Protease</keyword>
<dbReference type="InterPro" id="IPR028090">
    <property type="entry name" value="JAB_dom_prok"/>
</dbReference>
<dbReference type="Pfam" id="PF14464">
    <property type="entry name" value="Prok-JAB"/>
    <property type="match status" value="1"/>
</dbReference>
<sequence>MDARDLALQASCPVLAAPRFGTLPPMENGQRILVAANGVFVQVRLDWLDCIQRLAPAVGIPLPYGEVQERMVFAFGRLPIQLIETFLVEARARLPNEAAGALIFSRTTGALRLAVHPPVSASPGHITYGVPPLDADETLAVDLHTHGRLPAFWSATDDSDDIGIKVAGVFGDLHRPRPSAAFRLVLNGSYRALPHPWRPAAPATAVAAVEPGILRRILDSIRRR</sequence>
<keyword evidence="5" id="KW-0482">Metalloprotease</keyword>
<evidence type="ECO:0000313" key="9">
    <source>
        <dbReference type="Proteomes" id="UP001140230"/>
    </source>
</evidence>
<dbReference type="GO" id="GO:0006508">
    <property type="term" value="P:proteolysis"/>
    <property type="evidence" value="ECO:0007669"/>
    <property type="project" value="UniProtKB-KW"/>
</dbReference>
<gene>
    <name evidence="8" type="ORF">NY667_13230</name>
</gene>
<protein>
    <submittedName>
        <fullName evidence="8">PRTRC system protein A</fullName>
    </submittedName>
</protein>
<dbReference type="NCBIfam" id="TIGR03735">
    <property type="entry name" value="PRTRC_A"/>
    <property type="match status" value="1"/>
</dbReference>
<feature type="domain" description="JAB" evidence="7">
    <location>
        <begin position="81"/>
        <end position="172"/>
    </location>
</feature>
<reference evidence="8" key="1">
    <citation type="journal article" date="2022" name="Phytopathology">
        <title>Whole genome sequencing-based tracing of a 2022 introduction and outbreak of Xanthomonas hortorum pv. pelargonii.</title>
        <authorList>
            <person name="Iruegas Bocardo F."/>
            <person name="Weisberg A.J."/>
            <person name="Riutta E.R."/>
            <person name="Kilday K.B."/>
            <person name="Bonkowski J.C."/>
            <person name="Creswell T.C."/>
            <person name="Daughtrey M."/>
            <person name="Rane K.K."/>
            <person name="Grunwald N.J."/>
            <person name="Chang J.H."/>
            <person name="Putnam M."/>
        </authorList>
    </citation>
    <scope>NUCLEOTIDE SEQUENCE</scope>
    <source>
        <strain evidence="8">22-338</strain>
    </source>
</reference>
<evidence type="ECO:0000256" key="2">
    <source>
        <dbReference type="ARBA" id="ARBA00022723"/>
    </source>
</evidence>
<dbReference type="AlphaFoldDB" id="A0A9X4BSE6"/>
<evidence type="ECO:0000256" key="4">
    <source>
        <dbReference type="ARBA" id="ARBA00022833"/>
    </source>
</evidence>
<dbReference type="Proteomes" id="UP001140230">
    <property type="component" value="Unassembled WGS sequence"/>
</dbReference>
<evidence type="ECO:0000259" key="7">
    <source>
        <dbReference type="Pfam" id="PF14464"/>
    </source>
</evidence>
<dbReference type="EMBL" id="JANWTP010000040">
    <property type="protein sequence ID" value="MDC8638748.1"/>
    <property type="molecule type" value="Genomic_DNA"/>
</dbReference>
<accession>A0A9X4BSE6</accession>